<evidence type="ECO:0000256" key="2">
    <source>
        <dbReference type="ARBA" id="ARBA00022603"/>
    </source>
</evidence>
<dbReference type="GO" id="GO:0003824">
    <property type="term" value="F:catalytic activity"/>
    <property type="evidence" value="ECO:0007669"/>
    <property type="project" value="InterPro"/>
</dbReference>
<evidence type="ECO:0000259" key="8">
    <source>
        <dbReference type="PROSITE" id="PS51332"/>
    </source>
</evidence>
<keyword evidence="4" id="KW-0949">S-adenosyl-L-methionine</keyword>
<keyword evidence="2" id="KW-0489">Methyltransferase</keyword>
<dbReference type="GO" id="GO:0046872">
    <property type="term" value="F:metal ion binding"/>
    <property type="evidence" value="ECO:0007669"/>
    <property type="project" value="UniProtKB-KW"/>
</dbReference>
<dbReference type="EMBL" id="UINC01038165">
    <property type="protein sequence ID" value="SVB34767.1"/>
    <property type="molecule type" value="Genomic_DNA"/>
</dbReference>
<keyword evidence="7" id="KW-0411">Iron-sulfur</keyword>
<feature type="domain" description="Radical SAM core" evidence="9">
    <location>
        <begin position="152"/>
        <end position="377"/>
    </location>
</feature>
<keyword evidence="6" id="KW-0408">Iron</keyword>
<dbReference type="PANTHER" id="PTHR43409:SF7">
    <property type="entry name" value="BLL1977 PROTEIN"/>
    <property type="match status" value="1"/>
</dbReference>
<dbReference type="SFLD" id="SFLDG01123">
    <property type="entry name" value="methyltransferase_(Class_B)"/>
    <property type="match status" value="1"/>
</dbReference>
<dbReference type="SFLD" id="SFLDG01082">
    <property type="entry name" value="B12-binding_domain_containing"/>
    <property type="match status" value="1"/>
</dbReference>
<evidence type="ECO:0000256" key="1">
    <source>
        <dbReference type="ARBA" id="ARBA00001966"/>
    </source>
</evidence>
<sequence>MLSPKGPLYRYRNGIFKKSLRYAPLTLTTLSALVPEELDVRVSLYDEGIEEIPLDLSADLIGMTVITGSSTRSYYLADHFRSRGVPVVLGGPHVTLMPDEAAQHADSIVTGYAESTWPQLLREFKVGAMRPRYNQELNFNLDQPVFPERHRLDKRQYLTLDVFEATRSCIHDCEFCIVPVAWGRKPFQKPVEHVVHDITRQEAKKLIFIDLNLISDQNYAAQLFEALIPLKVNWFGLSTTLIGRNPELLDLMARSGCTGLLVGFESITRSNLLQSQKSFNTPKNYQELVAKLHDKGISVMGCFVFGLDDDGPEIFEETAQFVIDTGIDLPRFAIATPFPGTPFFQRLEDEGRILTRSWEHYDGQHVVFQPSRMTVADLAKGHEKAWKMAYRFSSIIKRIGKSRIQIPLSIAANLGYRFYAHNLHQFYNCDWFIGQQTASPLEALAK</sequence>
<accession>A0A382DAT3</accession>
<keyword evidence="3" id="KW-0808">Transferase</keyword>
<dbReference type="PROSITE" id="PS51332">
    <property type="entry name" value="B12_BINDING"/>
    <property type="match status" value="1"/>
</dbReference>
<organism evidence="10">
    <name type="scientific">marine metagenome</name>
    <dbReference type="NCBI Taxonomy" id="408172"/>
    <lineage>
        <taxon>unclassified sequences</taxon>
        <taxon>metagenomes</taxon>
        <taxon>ecological metagenomes</taxon>
    </lineage>
</organism>
<dbReference type="SUPFAM" id="SSF102114">
    <property type="entry name" value="Radical SAM enzymes"/>
    <property type="match status" value="1"/>
</dbReference>
<evidence type="ECO:0000256" key="3">
    <source>
        <dbReference type="ARBA" id="ARBA00022679"/>
    </source>
</evidence>
<dbReference type="Pfam" id="PF13282">
    <property type="entry name" value="DUF4070"/>
    <property type="match status" value="1"/>
</dbReference>
<dbReference type="SMART" id="SM00729">
    <property type="entry name" value="Elp3"/>
    <property type="match status" value="1"/>
</dbReference>
<dbReference type="PROSITE" id="PS51918">
    <property type="entry name" value="RADICAL_SAM"/>
    <property type="match status" value="1"/>
</dbReference>
<dbReference type="InterPro" id="IPR058240">
    <property type="entry name" value="rSAM_sf"/>
</dbReference>
<dbReference type="SFLD" id="SFLDS00029">
    <property type="entry name" value="Radical_SAM"/>
    <property type="match status" value="1"/>
</dbReference>
<dbReference type="Gene3D" id="3.40.50.280">
    <property type="entry name" value="Cobalamin-binding domain"/>
    <property type="match status" value="1"/>
</dbReference>
<dbReference type="Gene3D" id="3.80.30.20">
    <property type="entry name" value="tm_1862 like domain"/>
    <property type="match status" value="1"/>
</dbReference>
<evidence type="ECO:0000313" key="10">
    <source>
        <dbReference type="EMBL" id="SVB34767.1"/>
    </source>
</evidence>
<dbReference type="AlphaFoldDB" id="A0A382DAT3"/>
<keyword evidence="5" id="KW-0479">Metal-binding</keyword>
<comment type="cofactor">
    <cofactor evidence="1">
        <name>[4Fe-4S] cluster</name>
        <dbReference type="ChEBI" id="CHEBI:49883"/>
    </cofactor>
</comment>
<gene>
    <name evidence="10" type="ORF">METZ01_LOCUS187621</name>
</gene>
<dbReference type="GO" id="GO:0051539">
    <property type="term" value="F:4 iron, 4 sulfur cluster binding"/>
    <property type="evidence" value="ECO:0007669"/>
    <property type="project" value="UniProtKB-KW"/>
</dbReference>
<dbReference type="GO" id="GO:0005829">
    <property type="term" value="C:cytosol"/>
    <property type="evidence" value="ECO:0007669"/>
    <property type="project" value="TreeGrafter"/>
</dbReference>
<evidence type="ECO:0000259" key="9">
    <source>
        <dbReference type="PROSITE" id="PS51918"/>
    </source>
</evidence>
<name>A0A382DAT3_9ZZZZ</name>
<reference evidence="10" key="1">
    <citation type="submission" date="2018-05" db="EMBL/GenBank/DDBJ databases">
        <authorList>
            <person name="Lanie J.A."/>
            <person name="Ng W.-L."/>
            <person name="Kazmierczak K.M."/>
            <person name="Andrzejewski T.M."/>
            <person name="Davidsen T.M."/>
            <person name="Wayne K.J."/>
            <person name="Tettelin H."/>
            <person name="Glass J.I."/>
            <person name="Rusch D."/>
            <person name="Podicherti R."/>
            <person name="Tsui H.-C.T."/>
            <person name="Winkler M.E."/>
        </authorList>
    </citation>
    <scope>NUCLEOTIDE SEQUENCE</scope>
</reference>
<dbReference type="PANTHER" id="PTHR43409">
    <property type="entry name" value="ANAEROBIC MAGNESIUM-PROTOPORPHYRIN IX MONOMETHYL ESTER CYCLASE-RELATED"/>
    <property type="match status" value="1"/>
</dbReference>
<dbReference type="Pfam" id="PF04055">
    <property type="entry name" value="Radical_SAM"/>
    <property type="match status" value="1"/>
</dbReference>
<protein>
    <submittedName>
        <fullName evidence="10">Uncharacterized protein</fullName>
    </submittedName>
</protein>
<dbReference type="InterPro" id="IPR034466">
    <property type="entry name" value="Methyltransferase_Class_B"/>
</dbReference>
<dbReference type="Pfam" id="PF02310">
    <property type="entry name" value="B12-binding"/>
    <property type="match status" value="1"/>
</dbReference>
<dbReference type="CDD" id="cd01335">
    <property type="entry name" value="Radical_SAM"/>
    <property type="match status" value="1"/>
</dbReference>
<feature type="domain" description="B12-binding" evidence="8">
    <location>
        <begin position="1"/>
        <end position="131"/>
    </location>
</feature>
<dbReference type="InterPro" id="IPR006158">
    <property type="entry name" value="Cobalamin-bd"/>
</dbReference>
<dbReference type="GO" id="GO:0031419">
    <property type="term" value="F:cobalamin binding"/>
    <property type="evidence" value="ECO:0007669"/>
    <property type="project" value="InterPro"/>
</dbReference>
<dbReference type="InterPro" id="IPR025274">
    <property type="entry name" value="DUF4070"/>
</dbReference>
<dbReference type="InterPro" id="IPR006638">
    <property type="entry name" value="Elp3/MiaA/NifB-like_rSAM"/>
</dbReference>
<evidence type="ECO:0000256" key="5">
    <source>
        <dbReference type="ARBA" id="ARBA00022723"/>
    </source>
</evidence>
<proteinExistence type="predicted"/>
<evidence type="ECO:0000256" key="4">
    <source>
        <dbReference type="ARBA" id="ARBA00022691"/>
    </source>
</evidence>
<dbReference type="InterPro" id="IPR051198">
    <property type="entry name" value="BchE-like"/>
</dbReference>
<dbReference type="InterPro" id="IPR023404">
    <property type="entry name" value="rSAM_horseshoe"/>
</dbReference>
<dbReference type="InterPro" id="IPR007197">
    <property type="entry name" value="rSAM"/>
</dbReference>
<evidence type="ECO:0000256" key="6">
    <source>
        <dbReference type="ARBA" id="ARBA00023004"/>
    </source>
</evidence>
<evidence type="ECO:0000256" key="7">
    <source>
        <dbReference type="ARBA" id="ARBA00023014"/>
    </source>
</evidence>